<organism evidence="1">
    <name type="scientific">hydrothermal vent metagenome</name>
    <dbReference type="NCBI Taxonomy" id="652676"/>
    <lineage>
        <taxon>unclassified sequences</taxon>
        <taxon>metagenomes</taxon>
        <taxon>ecological metagenomes</taxon>
    </lineage>
</organism>
<dbReference type="InterPro" id="IPR003423">
    <property type="entry name" value="OMP_efflux"/>
</dbReference>
<sequence>NRLAKIAAEGKHQEVLLLKQQTEADVEIYKLRLQNVMNYDTAIQITERVLLDIDILLVSDTASMNQNPLLGAFQKRIDLAQNRYKLQKSEFVPEFSAGFFSQQIEGISGANGFSVGIAVPLAFWTNNGKSQAAEVDVAIANAELDSYSLRLHTQLDNLLQEFTKYQAQLDYYQTKGLELADELVNFAGKGYASGEIEYVEYIRNLDQANDIRNKHLESLRRYKQTQIEINYLMGTL</sequence>
<accession>A0A3B0UIL9</accession>
<dbReference type="SUPFAM" id="SSF56954">
    <property type="entry name" value="Outer membrane efflux proteins (OEP)"/>
    <property type="match status" value="1"/>
</dbReference>
<proteinExistence type="predicted"/>
<feature type="non-terminal residue" evidence="1">
    <location>
        <position position="1"/>
    </location>
</feature>
<dbReference type="Gene3D" id="1.20.1600.10">
    <property type="entry name" value="Outer membrane efflux proteins (OEP)"/>
    <property type="match status" value="1"/>
</dbReference>
<dbReference type="EMBL" id="UOES01000359">
    <property type="protein sequence ID" value="VAW28163.1"/>
    <property type="molecule type" value="Genomic_DNA"/>
</dbReference>
<dbReference type="AlphaFoldDB" id="A0A3B0UIL9"/>
<reference evidence="1" key="1">
    <citation type="submission" date="2018-06" db="EMBL/GenBank/DDBJ databases">
        <authorList>
            <person name="Zhirakovskaya E."/>
        </authorList>
    </citation>
    <scope>NUCLEOTIDE SEQUENCE</scope>
</reference>
<evidence type="ECO:0000313" key="1">
    <source>
        <dbReference type="EMBL" id="VAW28163.1"/>
    </source>
</evidence>
<evidence type="ECO:0008006" key="2">
    <source>
        <dbReference type="Google" id="ProtNLM"/>
    </source>
</evidence>
<dbReference type="GO" id="GO:0015562">
    <property type="term" value="F:efflux transmembrane transporter activity"/>
    <property type="evidence" value="ECO:0007669"/>
    <property type="project" value="InterPro"/>
</dbReference>
<protein>
    <recommendedName>
        <fullName evidence="2">Heavy metal RND efflux outer membrane protein, CzcC family</fullName>
    </recommendedName>
</protein>
<name>A0A3B0UIL9_9ZZZZ</name>
<dbReference type="Pfam" id="PF02321">
    <property type="entry name" value="OEP"/>
    <property type="match status" value="1"/>
</dbReference>
<gene>
    <name evidence="1" type="ORF">MNBD_BACTEROID06-1607</name>
</gene>